<proteinExistence type="predicted"/>
<name>A0A087T3J3_STEMI</name>
<dbReference type="STRING" id="407821.A0A087T3J3"/>
<dbReference type="OrthoDB" id="74412at2759"/>
<sequence>MTEHSTELHLTLKKRPRHINLLGEVMILRPYRIPSKKTANKCHKWSDDNHVRGQDTCSTSNESECIRDDFNDDEDDSAFLPASVNHLILTKEASLHHRLFPGATPFAVQRRATVSGASPTILKPPVNIEDLVNGVPRMKANDNFGRSISHDPSCPKLNTEDVLRNPKSGSPKEGNKELVLDSEKSEILDDKPNTIAAKSTLSSPLDSTCVEICKRDRSPVPLMEALPVQEEGTILENKSLSKEVDSFVMETKFPSSYVTNVRNCAVASTRTEENSHSS</sequence>
<evidence type="ECO:0000313" key="3">
    <source>
        <dbReference type="Proteomes" id="UP000054359"/>
    </source>
</evidence>
<feature type="non-terminal residue" evidence="2">
    <location>
        <position position="278"/>
    </location>
</feature>
<evidence type="ECO:0000256" key="1">
    <source>
        <dbReference type="SAM" id="MobiDB-lite"/>
    </source>
</evidence>
<protein>
    <submittedName>
        <fullName evidence="2">Uncharacterized protein</fullName>
    </submittedName>
</protein>
<evidence type="ECO:0000313" key="2">
    <source>
        <dbReference type="EMBL" id="KFM59682.1"/>
    </source>
</evidence>
<dbReference type="Proteomes" id="UP000054359">
    <property type="component" value="Unassembled WGS sequence"/>
</dbReference>
<accession>A0A087T3J3</accession>
<dbReference type="AlphaFoldDB" id="A0A087T3J3"/>
<gene>
    <name evidence="2" type="ORF">X975_00870</name>
</gene>
<keyword evidence="3" id="KW-1185">Reference proteome</keyword>
<reference evidence="2 3" key="1">
    <citation type="submission" date="2013-11" db="EMBL/GenBank/DDBJ databases">
        <title>Genome sequencing of Stegodyphus mimosarum.</title>
        <authorList>
            <person name="Bechsgaard J."/>
        </authorList>
    </citation>
    <scope>NUCLEOTIDE SEQUENCE [LARGE SCALE GENOMIC DNA]</scope>
</reference>
<feature type="region of interest" description="Disordered" evidence="1">
    <location>
        <begin position="143"/>
        <end position="178"/>
    </location>
</feature>
<dbReference type="EMBL" id="KK113243">
    <property type="protein sequence ID" value="KFM59682.1"/>
    <property type="molecule type" value="Genomic_DNA"/>
</dbReference>
<organism evidence="2 3">
    <name type="scientific">Stegodyphus mimosarum</name>
    <name type="common">African social velvet spider</name>
    <dbReference type="NCBI Taxonomy" id="407821"/>
    <lineage>
        <taxon>Eukaryota</taxon>
        <taxon>Metazoa</taxon>
        <taxon>Ecdysozoa</taxon>
        <taxon>Arthropoda</taxon>
        <taxon>Chelicerata</taxon>
        <taxon>Arachnida</taxon>
        <taxon>Araneae</taxon>
        <taxon>Araneomorphae</taxon>
        <taxon>Entelegynae</taxon>
        <taxon>Eresoidea</taxon>
        <taxon>Eresidae</taxon>
        <taxon>Stegodyphus</taxon>
    </lineage>
</organism>